<feature type="region of interest" description="Disordered" evidence="1">
    <location>
        <begin position="75"/>
        <end position="114"/>
    </location>
</feature>
<reference evidence="4 5" key="1">
    <citation type="submission" date="2024-05" db="EMBL/GenBank/DDBJ databases">
        <authorList>
            <person name="Wallberg A."/>
        </authorList>
    </citation>
    <scope>NUCLEOTIDE SEQUENCE [LARGE SCALE GENOMIC DNA]</scope>
</reference>
<name>A0AAV2QT39_MEGNR</name>
<evidence type="ECO:0000313" key="4">
    <source>
        <dbReference type="EMBL" id="CAL4094242.1"/>
    </source>
</evidence>
<gene>
    <name evidence="4" type="ORF">MNOR_LOCUS15103</name>
</gene>
<evidence type="ECO:0000256" key="1">
    <source>
        <dbReference type="SAM" id="MobiDB-lite"/>
    </source>
</evidence>
<dbReference type="EMBL" id="CAXKWB010009315">
    <property type="protein sequence ID" value="CAL4094242.1"/>
    <property type="molecule type" value="Genomic_DNA"/>
</dbReference>
<comment type="caution">
    <text evidence="4">The sequence shown here is derived from an EMBL/GenBank/DDBJ whole genome shotgun (WGS) entry which is preliminary data.</text>
</comment>
<proteinExistence type="predicted"/>
<feature type="signal peptide" evidence="3">
    <location>
        <begin position="1"/>
        <end position="27"/>
    </location>
</feature>
<accession>A0AAV2QT39</accession>
<feature type="compositionally biased region" description="Low complexity" evidence="1">
    <location>
        <begin position="104"/>
        <end position="114"/>
    </location>
</feature>
<protein>
    <submittedName>
        <fullName evidence="4">Uncharacterized protein</fullName>
    </submittedName>
</protein>
<organism evidence="4 5">
    <name type="scientific">Meganyctiphanes norvegica</name>
    <name type="common">Northern krill</name>
    <name type="synonym">Thysanopoda norvegica</name>
    <dbReference type="NCBI Taxonomy" id="48144"/>
    <lineage>
        <taxon>Eukaryota</taxon>
        <taxon>Metazoa</taxon>
        <taxon>Ecdysozoa</taxon>
        <taxon>Arthropoda</taxon>
        <taxon>Crustacea</taxon>
        <taxon>Multicrustacea</taxon>
        <taxon>Malacostraca</taxon>
        <taxon>Eumalacostraca</taxon>
        <taxon>Eucarida</taxon>
        <taxon>Euphausiacea</taxon>
        <taxon>Euphausiidae</taxon>
        <taxon>Meganyctiphanes</taxon>
    </lineage>
</organism>
<feature type="transmembrane region" description="Helical" evidence="2">
    <location>
        <begin position="124"/>
        <end position="146"/>
    </location>
</feature>
<keyword evidence="2" id="KW-0812">Transmembrane</keyword>
<evidence type="ECO:0000256" key="2">
    <source>
        <dbReference type="SAM" id="Phobius"/>
    </source>
</evidence>
<keyword evidence="3" id="KW-0732">Signal</keyword>
<keyword evidence="2" id="KW-1133">Transmembrane helix</keyword>
<keyword evidence="5" id="KW-1185">Reference proteome</keyword>
<keyword evidence="2" id="KW-0472">Membrane</keyword>
<dbReference type="AlphaFoldDB" id="A0AAV2QT39"/>
<evidence type="ECO:0000256" key="3">
    <source>
        <dbReference type="SAM" id="SignalP"/>
    </source>
</evidence>
<feature type="chain" id="PRO_5043584609" evidence="3">
    <location>
        <begin position="28"/>
        <end position="151"/>
    </location>
</feature>
<dbReference type="Proteomes" id="UP001497623">
    <property type="component" value="Unassembled WGS sequence"/>
</dbReference>
<sequence>MVKQLDKMKIILVLSILACATLSSIEARDFRHPQIPGGVVAGFAPDTVYVQPPPAAIARLLDEKLHLKHKEHITPDTDVVKQQNETPVDDEKDAPEPFGFEDGTTTVEPSPVTPEEPYTEWWEILLIVVGFIAGIALVGLIIMIAITNIRK</sequence>
<evidence type="ECO:0000313" key="5">
    <source>
        <dbReference type="Proteomes" id="UP001497623"/>
    </source>
</evidence>